<dbReference type="Pfam" id="PF06182">
    <property type="entry name" value="ABC2_membrane_6"/>
    <property type="match status" value="1"/>
</dbReference>
<evidence type="ECO:0008006" key="4">
    <source>
        <dbReference type="Google" id="ProtNLM"/>
    </source>
</evidence>
<feature type="transmembrane region" description="Helical" evidence="1">
    <location>
        <begin position="225"/>
        <end position="247"/>
    </location>
</feature>
<feature type="transmembrane region" description="Helical" evidence="1">
    <location>
        <begin position="107"/>
        <end position="128"/>
    </location>
</feature>
<keyword evidence="1" id="KW-0472">Membrane</keyword>
<proteinExistence type="predicted"/>
<dbReference type="AlphaFoldDB" id="A0A1F5Z003"/>
<keyword evidence="1" id="KW-1133">Transmembrane helix</keyword>
<evidence type="ECO:0000313" key="3">
    <source>
        <dbReference type="Proteomes" id="UP000178681"/>
    </source>
</evidence>
<keyword evidence="1" id="KW-0812">Transmembrane</keyword>
<dbReference type="Proteomes" id="UP000178681">
    <property type="component" value="Unassembled WGS sequence"/>
</dbReference>
<dbReference type="PANTHER" id="PTHR36832:SF1">
    <property type="entry name" value="SLR1174 PROTEIN"/>
    <property type="match status" value="1"/>
</dbReference>
<dbReference type="PANTHER" id="PTHR36832">
    <property type="entry name" value="SLR1174 PROTEIN-RELATED"/>
    <property type="match status" value="1"/>
</dbReference>
<feature type="transmembrane region" description="Helical" evidence="1">
    <location>
        <begin position="22"/>
        <end position="45"/>
    </location>
</feature>
<accession>A0A1F5Z003</accession>
<sequence>MKKYWAFYRLGVQNAFTYRGPMLFWLIGNSLGMITMLAVWFSISGTGQIAGYTRNELLSYYVVSLFLSWIIGWYPFWIAQNIKNGSIVGEILLKPVSLYWRAFTADLAWHTISVFMAAVVVLTTWAFLKNYLVFNLDLFNLMLFVAASIVAIFVVFSAAVCISLLAFWLTESNFTVNVFWAFMVVLGGHSLPITFLPGLVNTAAKILPFRYMFSFPMEIYFQKISSLEIIYGFCVGVFWACGLIYLYKFLWRRGVKIYSSWGQ</sequence>
<dbReference type="STRING" id="1798377.A2872_03220"/>
<organism evidence="2 3">
    <name type="scientific">Candidatus Gottesmanbacteria bacterium RIFCSPHIGHO2_01_FULL_42_12</name>
    <dbReference type="NCBI Taxonomy" id="1798377"/>
    <lineage>
        <taxon>Bacteria</taxon>
        <taxon>Candidatus Gottesmaniibacteriota</taxon>
    </lineage>
</organism>
<gene>
    <name evidence="2" type="ORF">A2872_03220</name>
</gene>
<dbReference type="EMBL" id="MFJG01000028">
    <property type="protein sequence ID" value="OGG05800.1"/>
    <property type="molecule type" value="Genomic_DNA"/>
</dbReference>
<protein>
    <recommendedName>
        <fullName evidence="4">ABC transporter permease</fullName>
    </recommendedName>
</protein>
<evidence type="ECO:0000256" key="1">
    <source>
        <dbReference type="SAM" id="Phobius"/>
    </source>
</evidence>
<feature type="transmembrane region" description="Helical" evidence="1">
    <location>
        <begin position="180"/>
        <end position="204"/>
    </location>
</feature>
<comment type="caution">
    <text evidence="2">The sequence shown here is derived from an EMBL/GenBank/DDBJ whole genome shotgun (WGS) entry which is preliminary data.</text>
</comment>
<feature type="transmembrane region" description="Helical" evidence="1">
    <location>
        <begin position="140"/>
        <end position="168"/>
    </location>
</feature>
<evidence type="ECO:0000313" key="2">
    <source>
        <dbReference type="EMBL" id="OGG05800.1"/>
    </source>
</evidence>
<dbReference type="InterPro" id="IPR010390">
    <property type="entry name" value="ABC-2_transporter-like"/>
</dbReference>
<name>A0A1F5Z003_9BACT</name>
<reference evidence="2 3" key="1">
    <citation type="journal article" date="2016" name="Nat. Commun.">
        <title>Thousands of microbial genomes shed light on interconnected biogeochemical processes in an aquifer system.</title>
        <authorList>
            <person name="Anantharaman K."/>
            <person name="Brown C.T."/>
            <person name="Hug L.A."/>
            <person name="Sharon I."/>
            <person name="Castelle C.J."/>
            <person name="Probst A.J."/>
            <person name="Thomas B.C."/>
            <person name="Singh A."/>
            <person name="Wilkins M.J."/>
            <person name="Karaoz U."/>
            <person name="Brodie E.L."/>
            <person name="Williams K.H."/>
            <person name="Hubbard S.S."/>
            <person name="Banfield J.F."/>
        </authorList>
    </citation>
    <scope>NUCLEOTIDE SEQUENCE [LARGE SCALE GENOMIC DNA]</scope>
</reference>
<feature type="transmembrane region" description="Helical" evidence="1">
    <location>
        <begin position="57"/>
        <end position="76"/>
    </location>
</feature>